<dbReference type="Pfam" id="PF00270">
    <property type="entry name" value="DEAD"/>
    <property type="match status" value="1"/>
</dbReference>
<reference evidence="12" key="1">
    <citation type="journal article" date="2024" name="Gigascience">
        <title>Chromosome-level genome of the poultry shaft louse Menopon gallinae provides insight into the host-switching and adaptive evolution of parasitic lice.</title>
        <authorList>
            <person name="Xu Y."/>
            <person name="Ma L."/>
            <person name="Liu S."/>
            <person name="Liang Y."/>
            <person name="Liu Q."/>
            <person name="He Z."/>
            <person name="Tian L."/>
            <person name="Duan Y."/>
            <person name="Cai W."/>
            <person name="Li H."/>
            <person name="Song F."/>
        </authorList>
    </citation>
    <scope>NUCLEOTIDE SEQUENCE</scope>
    <source>
        <strain evidence="12">Cailab_2023a</strain>
    </source>
</reference>
<dbReference type="CDD" id="cd18787">
    <property type="entry name" value="SF2_C_DEAD"/>
    <property type="match status" value="1"/>
</dbReference>
<evidence type="ECO:0000256" key="8">
    <source>
        <dbReference type="SAM" id="MobiDB-lite"/>
    </source>
</evidence>
<feature type="compositionally biased region" description="Basic residues" evidence="8">
    <location>
        <begin position="58"/>
        <end position="72"/>
    </location>
</feature>
<dbReference type="InterPro" id="IPR001650">
    <property type="entry name" value="Helicase_C-like"/>
</dbReference>
<organism evidence="12">
    <name type="scientific">Menopon gallinae</name>
    <name type="common">poultry shaft louse</name>
    <dbReference type="NCBI Taxonomy" id="328185"/>
    <lineage>
        <taxon>Eukaryota</taxon>
        <taxon>Metazoa</taxon>
        <taxon>Ecdysozoa</taxon>
        <taxon>Arthropoda</taxon>
        <taxon>Hexapoda</taxon>
        <taxon>Insecta</taxon>
        <taxon>Pterygota</taxon>
        <taxon>Neoptera</taxon>
        <taxon>Paraneoptera</taxon>
        <taxon>Psocodea</taxon>
        <taxon>Troctomorpha</taxon>
        <taxon>Phthiraptera</taxon>
        <taxon>Amblycera</taxon>
        <taxon>Menoponidae</taxon>
        <taxon>Menopon</taxon>
    </lineage>
</organism>
<dbReference type="SUPFAM" id="SSF52540">
    <property type="entry name" value="P-loop containing nucleoside triphosphate hydrolases"/>
    <property type="match status" value="1"/>
</dbReference>
<comment type="caution">
    <text evidence="12">The sequence shown here is derived from an EMBL/GenBank/DDBJ whole genome shotgun (WGS) entry which is preliminary data.</text>
</comment>
<keyword evidence="5 7" id="KW-0694">RNA-binding</keyword>
<evidence type="ECO:0000256" key="7">
    <source>
        <dbReference type="RuleBase" id="RU365068"/>
    </source>
</evidence>
<dbReference type="InterPro" id="IPR014014">
    <property type="entry name" value="RNA_helicase_DEAD_Q_motif"/>
</dbReference>
<feature type="domain" description="DEAD-box RNA helicase Q" evidence="11">
    <location>
        <begin position="88"/>
        <end position="116"/>
    </location>
</feature>
<dbReference type="EMBL" id="JARGDH010000002">
    <property type="protein sequence ID" value="KAL0277780.1"/>
    <property type="molecule type" value="Genomic_DNA"/>
</dbReference>
<feature type="domain" description="Helicase ATP-binding" evidence="9">
    <location>
        <begin position="120"/>
        <end position="340"/>
    </location>
</feature>
<evidence type="ECO:0000259" key="9">
    <source>
        <dbReference type="PROSITE" id="PS51192"/>
    </source>
</evidence>
<comment type="function">
    <text evidence="7">RNA helicase.</text>
</comment>
<comment type="domain">
    <text evidence="7">The Q motif is unique to and characteristic of the DEAD box family of RNA helicases and controls ATP binding and hydrolysis.</text>
</comment>
<dbReference type="EC" id="3.6.4.13" evidence="7"/>
<dbReference type="InterPro" id="IPR014001">
    <property type="entry name" value="Helicase_ATP-bd"/>
</dbReference>
<comment type="similarity">
    <text evidence="7">Belongs to the DEAD box helicase family.</text>
</comment>
<evidence type="ECO:0000256" key="1">
    <source>
        <dbReference type="ARBA" id="ARBA00022741"/>
    </source>
</evidence>
<keyword evidence="4 7" id="KW-0067">ATP-binding</keyword>
<dbReference type="AlphaFoldDB" id="A0AAW2I8L3"/>
<dbReference type="GO" id="GO:0005524">
    <property type="term" value="F:ATP binding"/>
    <property type="evidence" value="ECO:0007669"/>
    <property type="project" value="UniProtKB-UniRule"/>
</dbReference>
<evidence type="ECO:0000256" key="2">
    <source>
        <dbReference type="ARBA" id="ARBA00022801"/>
    </source>
</evidence>
<keyword evidence="1 7" id="KW-0547">Nucleotide-binding</keyword>
<evidence type="ECO:0000313" key="12">
    <source>
        <dbReference type="EMBL" id="KAL0277780.1"/>
    </source>
</evidence>
<dbReference type="GO" id="GO:0003724">
    <property type="term" value="F:RNA helicase activity"/>
    <property type="evidence" value="ECO:0007669"/>
    <property type="project" value="UniProtKB-EC"/>
</dbReference>
<keyword evidence="2 7" id="KW-0378">Hydrolase</keyword>
<dbReference type="Pfam" id="PF00271">
    <property type="entry name" value="Helicase_C"/>
    <property type="match status" value="1"/>
</dbReference>
<dbReference type="PROSITE" id="PS51195">
    <property type="entry name" value="Q_MOTIF"/>
    <property type="match status" value="1"/>
</dbReference>
<feature type="region of interest" description="Disordered" evidence="8">
    <location>
        <begin position="47"/>
        <end position="72"/>
    </location>
</feature>
<dbReference type="PROSITE" id="PS51194">
    <property type="entry name" value="HELICASE_CTER"/>
    <property type="match status" value="1"/>
</dbReference>
<sequence>MAEWKPVVLGDDILRKGGGELVGIEELVCPDDSLIIRGNLKKKELNEKKQKITESKPAGKKKKKKTQNVKKRKKREIFNGFTHHSEMMSWNEFGLRDEILAALYDKKFFEPTEIQLKCLGPAVCGFRDILGAAETGSGKTLAFGIPIANSILQLRDKEPTDDSNLTDSELSEEDWENDKNGIGCVKVKNLRSKSEKNKLLALILTPTRELAVQVKDHLDDICKYTNIKTVLVVGGLAHEKQERLLSRRPEIIVATPGRLWDLVQTRNVHLQEIHKIRYLAIDETDRMLEKGHFEELNNILECLNANDKDIKERQNFVFSATLTLVHDPPSYFKGAKKQRITPGQKLQELIKRVGITNPRIVDITNSQVTPENLKEFKVICKFEEKDYYLYYFLKECNGKTIIFCNSIGCVKRLANLLNVLEYSPLPLHANMMQKQRLKNLEKFRDKEGSILIATDVAARGLDISNVEHVLHYQVPKTAESYVHRSGRTARRKNSGNVLLLIEPEEYRSYQKLIHTLGRSKEIGDLNIDGNTLNHMKQVIHLARDIDQLILAVKKRNSSKSWYSKALEEMDIIVDEDELPQNISDEGCKRMKDDLNVKRKKLKSLLSQTEISRQFSGKFLTKEVSNLVLLNEGKSERGSNFALKPKKQKKLKHLK</sequence>
<dbReference type="GO" id="GO:0016787">
    <property type="term" value="F:hydrolase activity"/>
    <property type="evidence" value="ECO:0007669"/>
    <property type="project" value="UniProtKB-KW"/>
</dbReference>
<name>A0AAW2I8L3_9NEOP</name>
<dbReference type="PROSITE" id="PS51192">
    <property type="entry name" value="HELICASE_ATP_BIND_1"/>
    <property type="match status" value="1"/>
</dbReference>
<keyword evidence="3 7" id="KW-0347">Helicase</keyword>
<evidence type="ECO:0000256" key="4">
    <source>
        <dbReference type="ARBA" id="ARBA00022840"/>
    </source>
</evidence>
<dbReference type="CDD" id="cd17946">
    <property type="entry name" value="DEADc_DDX24"/>
    <property type="match status" value="1"/>
</dbReference>
<proteinExistence type="inferred from homology"/>
<dbReference type="GO" id="GO:0003723">
    <property type="term" value="F:RNA binding"/>
    <property type="evidence" value="ECO:0007669"/>
    <property type="project" value="UniProtKB-UniRule"/>
</dbReference>
<feature type="domain" description="Helicase C-terminal" evidence="10">
    <location>
        <begin position="388"/>
        <end position="539"/>
    </location>
</feature>
<feature type="short sequence motif" description="Q motif" evidence="6">
    <location>
        <begin position="88"/>
        <end position="116"/>
    </location>
</feature>
<accession>A0AAW2I8L3</accession>
<protein>
    <recommendedName>
        <fullName evidence="7">ATP-dependent RNA helicase</fullName>
        <ecNumber evidence="7">3.6.4.13</ecNumber>
    </recommendedName>
</protein>
<dbReference type="Gene3D" id="3.40.50.300">
    <property type="entry name" value="P-loop containing nucleotide triphosphate hydrolases"/>
    <property type="match status" value="2"/>
</dbReference>
<evidence type="ECO:0000256" key="6">
    <source>
        <dbReference type="PROSITE-ProRule" id="PRU00552"/>
    </source>
</evidence>
<dbReference type="SMART" id="SM00487">
    <property type="entry name" value="DEXDc"/>
    <property type="match status" value="1"/>
</dbReference>
<evidence type="ECO:0000256" key="5">
    <source>
        <dbReference type="ARBA" id="ARBA00022884"/>
    </source>
</evidence>
<comment type="catalytic activity">
    <reaction evidence="7">
        <text>ATP + H2O = ADP + phosphate + H(+)</text>
        <dbReference type="Rhea" id="RHEA:13065"/>
        <dbReference type="ChEBI" id="CHEBI:15377"/>
        <dbReference type="ChEBI" id="CHEBI:15378"/>
        <dbReference type="ChEBI" id="CHEBI:30616"/>
        <dbReference type="ChEBI" id="CHEBI:43474"/>
        <dbReference type="ChEBI" id="CHEBI:456216"/>
        <dbReference type="EC" id="3.6.4.13"/>
    </reaction>
</comment>
<dbReference type="SMART" id="SM00490">
    <property type="entry name" value="HELICc"/>
    <property type="match status" value="1"/>
</dbReference>
<evidence type="ECO:0000259" key="10">
    <source>
        <dbReference type="PROSITE" id="PS51194"/>
    </source>
</evidence>
<dbReference type="PANTHER" id="PTHR24031">
    <property type="entry name" value="RNA HELICASE"/>
    <property type="match status" value="1"/>
</dbReference>
<dbReference type="InterPro" id="IPR011545">
    <property type="entry name" value="DEAD/DEAH_box_helicase_dom"/>
</dbReference>
<evidence type="ECO:0000259" key="11">
    <source>
        <dbReference type="PROSITE" id="PS51195"/>
    </source>
</evidence>
<evidence type="ECO:0000256" key="3">
    <source>
        <dbReference type="ARBA" id="ARBA00022806"/>
    </source>
</evidence>
<dbReference type="InterPro" id="IPR027417">
    <property type="entry name" value="P-loop_NTPase"/>
</dbReference>
<gene>
    <name evidence="12" type="ORF">PYX00_004945</name>
</gene>